<dbReference type="OrthoDB" id="2885821at2759"/>
<dbReference type="AlphaFoldDB" id="A0A8H6WU34"/>
<proteinExistence type="predicted"/>
<organism evidence="1 2">
    <name type="scientific">Mycena venus</name>
    <dbReference type="NCBI Taxonomy" id="2733690"/>
    <lineage>
        <taxon>Eukaryota</taxon>
        <taxon>Fungi</taxon>
        <taxon>Dikarya</taxon>
        <taxon>Basidiomycota</taxon>
        <taxon>Agaricomycotina</taxon>
        <taxon>Agaricomycetes</taxon>
        <taxon>Agaricomycetidae</taxon>
        <taxon>Agaricales</taxon>
        <taxon>Marasmiineae</taxon>
        <taxon>Mycenaceae</taxon>
        <taxon>Mycena</taxon>
    </lineage>
</organism>
<keyword evidence="2" id="KW-1185">Reference proteome</keyword>
<evidence type="ECO:0000313" key="1">
    <source>
        <dbReference type="EMBL" id="KAF7326769.1"/>
    </source>
</evidence>
<gene>
    <name evidence="1" type="ORF">MVEN_02595900</name>
</gene>
<evidence type="ECO:0000313" key="2">
    <source>
        <dbReference type="Proteomes" id="UP000620124"/>
    </source>
</evidence>
<dbReference type="EMBL" id="JACAZI010000040">
    <property type="protein sequence ID" value="KAF7326769.1"/>
    <property type="molecule type" value="Genomic_DNA"/>
</dbReference>
<dbReference type="Proteomes" id="UP000620124">
    <property type="component" value="Unassembled WGS sequence"/>
</dbReference>
<name>A0A8H6WU34_9AGAR</name>
<evidence type="ECO:0008006" key="3">
    <source>
        <dbReference type="Google" id="ProtNLM"/>
    </source>
</evidence>
<accession>A0A8H6WU34</accession>
<comment type="caution">
    <text evidence="1">The sequence shown here is derived from an EMBL/GenBank/DDBJ whole genome shotgun (WGS) entry which is preliminary data.</text>
</comment>
<protein>
    <recommendedName>
        <fullName evidence="3">F-box domain-containing protein</fullName>
    </recommendedName>
</protein>
<reference evidence="1" key="1">
    <citation type="submission" date="2020-05" db="EMBL/GenBank/DDBJ databases">
        <title>Mycena genomes resolve the evolution of fungal bioluminescence.</title>
        <authorList>
            <person name="Tsai I.J."/>
        </authorList>
    </citation>
    <scope>NUCLEOTIDE SEQUENCE</scope>
    <source>
        <strain evidence="1">CCC161011</strain>
    </source>
</reference>
<sequence>MPPSTALLDQSPSHDTSHGSKVFPILSLSPETIAEVFIQDVSDPEHTFAILRPVKLASVCRAWRTIALSTPRLWTFFEVSPPRGYQRAGVLLPIWMSRSGVLPIELKVHETRSCQSSYPFHLTDHASRWGILDLNCIIPLELRPLCSPPTFPNLHKLRLVSRDWCEQIFLPAAAAPLLRNVVLYSFRLANVILPWDQLTRLHIVDRPLAEYLQILEQSPRLRVLRAEIFHTPFFPYPASQPVITLSHLRFLALNGRALHLLDFLKTPVLTSIELIEPVSAMIRPLQAMLVRSDRARGLEHLSICSSNDGVMHLLADSFPDITRLTFRQSNVTRVNADAGAGIFFDRLASPTPTDGSGPDALLPSLEHITLRLSLQDRFPSNISAVLATTAQAIRLRARAEVAGVRRIATVCIEYLGAERKRTSIAMDFSDFLALPEDDVDSETLNGVDLGEILAVRESGVEVIVRAVRSWDEDES</sequence>